<keyword evidence="3 6" id="KW-0801">TPQ</keyword>
<dbReference type="GO" id="GO:0005886">
    <property type="term" value="C:plasma membrane"/>
    <property type="evidence" value="ECO:0007669"/>
    <property type="project" value="TreeGrafter"/>
</dbReference>
<dbReference type="InterPro" id="IPR036460">
    <property type="entry name" value="Cu_amine_oxidase_C_sf"/>
</dbReference>
<protein>
    <recommendedName>
        <fullName evidence="8">Amine oxidase</fullName>
        <ecNumber evidence="8">1.4.3.-</ecNumber>
    </recommendedName>
</protein>
<dbReference type="Gene3D" id="3.10.450.40">
    <property type="match status" value="2"/>
</dbReference>
<keyword evidence="4 8" id="KW-0560">Oxidoreductase</keyword>
<dbReference type="EC" id="1.4.3.-" evidence="8"/>
<dbReference type="AlphaFoldDB" id="A0AAN8K6T9"/>
<keyword evidence="10" id="KW-1133">Transmembrane helix</keyword>
<feature type="active site" description="Schiff-base intermediate with substrate; via topaquinone" evidence="6">
    <location>
        <position position="507"/>
    </location>
</feature>
<gene>
    <name evidence="13" type="ORF">SNE40_005072</name>
</gene>
<feature type="compositionally biased region" description="Polar residues" evidence="9">
    <location>
        <begin position="788"/>
        <end position="800"/>
    </location>
</feature>
<dbReference type="GO" id="GO:0008131">
    <property type="term" value="F:primary methylamine oxidase activity"/>
    <property type="evidence" value="ECO:0007669"/>
    <property type="project" value="InterPro"/>
</dbReference>
<comment type="PTM">
    <text evidence="7 8">Topaquinone (TPQ) is generated by copper-dependent autoxidation of a specific tyrosyl residue.</text>
</comment>
<feature type="domain" description="Copper amine oxidase N2-terminal" evidence="12">
    <location>
        <begin position="117"/>
        <end position="177"/>
    </location>
</feature>
<comment type="cofactor">
    <cofactor evidence="8">
        <name>Cu cation</name>
        <dbReference type="ChEBI" id="CHEBI:23378"/>
    </cofactor>
    <text evidence="8">Contains 1 topaquinone per subunit.</text>
</comment>
<proteinExistence type="inferred from homology"/>
<dbReference type="InterPro" id="IPR015800">
    <property type="entry name" value="Cu_amine_oxidase_N2"/>
</dbReference>
<accession>A0AAN8K6T9</accession>
<evidence type="ECO:0000256" key="1">
    <source>
        <dbReference type="ARBA" id="ARBA00007983"/>
    </source>
</evidence>
<dbReference type="PROSITE" id="PS01164">
    <property type="entry name" value="COPPER_AMINE_OXID_1"/>
    <property type="match status" value="1"/>
</dbReference>
<dbReference type="Pfam" id="PF02727">
    <property type="entry name" value="Cu_amine_oxidN2"/>
    <property type="match status" value="1"/>
</dbReference>
<dbReference type="GO" id="GO:0005507">
    <property type="term" value="F:copper ion binding"/>
    <property type="evidence" value="ECO:0007669"/>
    <property type="project" value="InterPro"/>
</dbReference>
<feature type="region of interest" description="Disordered" evidence="9">
    <location>
        <begin position="785"/>
        <end position="815"/>
    </location>
</feature>
<evidence type="ECO:0000256" key="3">
    <source>
        <dbReference type="ARBA" id="ARBA00022772"/>
    </source>
</evidence>
<evidence type="ECO:0000259" key="11">
    <source>
        <dbReference type="Pfam" id="PF01179"/>
    </source>
</evidence>
<keyword evidence="2 8" id="KW-0479">Metal-binding</keyword>
<evidence type="ECO:0000256" key="5">
    <source>
        <dbReference type="ARBA" id="ARBA00023008"/>
    </source>
</evidence>
<dbReference type="SUPFAM" id="SSF49998">
    <property type="entry name" value="Amine oxidase catalytic domain"/>
    <property type="match status" value="1"/>
</dbReference>
<dbReference type="GO" id="GO:0048038">
    <property type="term" value="F:quinone binding"/>
    <property type="evidence" value="ECO:0007669"/>
    <property type="project" value="InterPro"/>
</dbReference>
<sequence length="815" mass="92239">MTPETEMDNKNSSTVKKGGAVGRKWMFLSILLGAIALGLLIALIVVATNQGEHPAQPAPQSLPPWVDGQVEDQIDASESPNPGVFHDLTRTELLSLQEYLYSDNASDLNLVRLENASLGASYVFVVDLLPLNKTEVLEHLDDNGPTPVRRARVVVFRGDKTPPVVEEYIVQPIPNPTRHELFELRTRRNPIPFAYRPVGHAEFVELYFALFQLHVDVGDILKESLDAGFADCGAKCLTFYPHQISSAILGADIRKIWFEAYHNVPYFGLHPTGFMFLAQVDGADRSKFAIEKVIYSGRTFGSVQEFKTAYQNGTVTKIKLEFPKVDKNLFSTLNFRGDEKPSKRAPQVVEPDGKRYTLNHRQVKYMDWQFDFRMSSLTGPQLYNIMYGKDRIAYEVGLQEIAVFYSGANPATKFSDFVDSGVLLGIYSKSLIPGGDCPETATFIPATFLGELTEERQTNERAFCLFEQNTGVPLRRHLSYTVSEGGFYGGAMDNVLILRTILTLANYDYIIDFIFHQNGAMEVRALSTGYIYTTLYNQAENKYGFRLHDNILASLHHHMFHFKVDLDVLGTSNRYETLDIETEDVDISEETGNPGDKYNQIFYTKNLKNTETEAAYKFNFDTPKYHIIHNNAEKTRFGVPKAYRIQMNGMSKQTLKENSGNEATIPWSRYQMAVTKYKYDEFGSSSPYKMFDGRSPVVNFQQYIDDNDNIVDQDLVLWLAMGVHHIPHTEDLPITPTPGAHLSFALLPYNYFKEDPSMTSPDSITIVHKDPTNPQDGVVFRRYHNATGRPTNVNLPSDNLSDYEDNPDLVLQSRN</sequence>
<evidence type="ECO:0000256" key="9">
    <source>
        <dbReference type="SAM" id="MobiDB-lite"/>
    </source>
</evidence>
<keyword evidence="10" id="KW-0472">Membrane</keyword>
<dbReference type="PRINTS" id="PR00766">
    <property type="entry name" value="CUDAOXIDASE"/>
</dbReference>
<comment type="similarity">
    <text evidence="1 8">Belongs to the copper/topaquinone oxidase family.</text>
</comment>
<feature type="modified residue" description="2',4',5'-topaquinone" evidence="7">
    <location>
        <position position="507"/>
    </location>
</feature>
<evidence type="ECO:0000313" key="14">
    <source>
        <dbReference type="Proteomes" id="UP001347796"/>
    </source>
</evidence>
<dbReference type="GO" id="GO:0009308">
    <property type="term" value="P:amine metabolic process"/>
    <property type="evidence" value="ECO:0007669"/>
    <property type="project" value="UniProtKB-UniRule"/>
</dbReference>
<evidence type="ECO:0000256" key="6">
    <source>
        <dbReference type="PIRSR" id="PIRSR600269-50"/>
    </source>
</evidence>
<evidence type="ECO:0000256" key="10">
    <source>
        <dbReference type="SAM" id="Phobius"/>
    </source>
</evidence>
<feature type="active site" description="Proton acceptor" evidence="6">
    <location>
        <position position="419"/>
    </location>
</feature>
<feature type="domain" description="Copper amine oxidase catalytic" evidence="11">
    <location>
        <begin position="346"/>
        <end position="758"/>
    </location>
</feature>
<keyword evidence="5 8" id="KW-0186">Copper</keyword>
<dbReference type="PANTHER" id="PTHR10638:SF20">
    <property type="entry name" value="AMINE OXIDASE"/>
    <property type="match status" value="1"/>
</dbReference>
<evidence type="ECO:0000256" key="8">
    <source>
        <dbReference type="RuleBase" id="RU000672"/>
    </source>
</evidence>
<dbReference type="Proteomes" id="UP001347796">
    <property type="component" value="Unassembled WGS sequence"/>
</dbReference>
<comment type="caution">
    <text evidence="13">The sequence shown here is derived from an EMBL/GenBank/DDBJ whole genome shotgun (WGS) entry which is preliminary data.</text>
</comment>
<organism evidence="13 14">
    <name type="scientific">Patella caerulea</name>
    <name type="common">Rayed Mediterranean limpet</name>
    <dbReference type="NCBI Taxonomy" id="87958"/>
    <lineage>
        <taxon>Eukaryota</taxon>
        <taxon>Metazoa</taxon>
        <taxon>Spiralia</taxon>
        <taxon>Lophotrochozoa</taxon>
        <taxon>Mollusca</taxon>
        <taxon>Gastropoda</taxon>
        <taxon>Patellogastropoda</taxon>
        <taxon>Patelloidea</taxon>
        <taxon>Patellidae</taxon>
        <taxon>Patella</taxon>
    </lineage>
</organism>
<dbReference type="PANTHER" id="PTHR10638">
    <property type="entry name" value="COPPER AMINE OXIDASE"/>
    <property type="match status" value="1"/>
</dbReference>
<dbReference type="InterPro" id="IPR016182">
    <property type="entry name" value="Cu_amine_oxidase_N-reg"/>
</dbReference>
<evidence type="ECO:0000259" key="12">
    <source>
        <dbReference type="Pfam" id="PF02727"/>
    </source>
</evidence>
<dbReference type="Pfam" id="PF01179">
    <property type="entry name" value="Cu_amine_oxid"/>
    <property type="match status" value="1"/>
</dbReference>
<dbReference type="EMBL" id="JAZGQO010000003">
    <property type="protein sequence ID" value="KAK6189019.1"/>
    <property type="molecule type" value="Genomic_DNA"/>
</dbReference>
<feature type="transmembrane region" description="Helical" evidence="10">
    <location>
        <begin position="25"/>
        <end position="47"/>
    </location>
</feature>
<reference evidence="13 14" key="1">
    <citation type="submission" date="2024-01" db="EMBL/GenBank/DDBJ databases">
        <title>The genome of the rayed Mediterranean limpet Patella caerulea (Linnaeus, 1758).</title>
        <authorList>
            <person name="Anh-Thu Weber A."/>
            <person name="Halstead-Nussloch G."/>
        </authorList>
    </citation>
    <scope>NUCLEOTIDE SEQUENCE [LARGE SCALE GENOMIC DNA]</scope>
    <source>
        <strain evidence="13">AATW-2023a</strain>
        <tissue evidence="13">Whole specimen</tissue>
    </source>
</reference>
<evidence type="ECO:0000313" key="13">
    <source>
        <dbReference type="EMBL" id="KAK6189019.1"/>
    </source>
</evidence>
<dbReference type="InterPro" id="IPR015798">
    <property type="entry name" value="Cu_amine_oxidase_C"/>
</dbReference>
<name>A0AAN8K6T9_PATCE</name>
<keyword evidence="14" id="KW-1185">Reference proteome</keyword>
<evidence type="ECO:0000256" key="7">
    <source>
        <dbReference type="PIRSR" id="PIRSR600269-51"/>
    </source>
</evidence>
<evidence type="ECO:0000256" key="4">
    <source>
        <dbReference type="ARBA" id="ARBA00023002"/>
    </source>
</evidence>
<dbReference type="InterPro" id="IPR049948">
    <property type="entry name" value="Cu_Am_ox_TPQ-bd"/>
</dbReference>
<dbReference type="SUPFAM" id="SSF54416">
    <property type="entry name" value="Amine oxidase N-terminal region"/>
    <property type="match status" value="2"/>
</dbReference>
<evidence type="ECO:0000256" key="2">
    <source>
        <dbReference type="ARBA" id="ARBA00022723"/>
    </source>
</evidence>
<keyword evidence="10" id="KW-0812">Transmembrane</keyword>
<dbReference type="Gene3D" id="2.70.98.20">
    <property type="entry name" value="Copper amine oxidase, catalytic domain"/>
    <property type="match status" value="1"/>
</dbReference>
<dbReference type="InterPro" id="IPR000269">
    <property type="entry name" value="Cu_amine_oxidase"/>
</dbReference>